<keyword evidence="13" id="KW-0274">FAD</keyword>
<evidence type="ECO:0000256" key="7">
    <source>
        <dbReference type="ARBA" id="ARBA00024699"/>
    </source>
</evidence>
<dbReference type="EMBL" id="JADNYJ010000027">
    <property type="protein sequence ID" value="KAF8904068.1"/>
    <property type="molecule type" value="Genomic_DNA"/>
</dbReference>
<comment type="caution">
    <text evidence="15">The sequence shown here is derived from an EMBL/GenBank/DDBJ whole genome shotgun (WGS) entry which is preliminary data.</text>
</comment>
<evidence type="ECO:0000256" key="1">
    <source>
        <dbReference type="ARBA" id="ARBA00001974"/>
    </source>
</evidence>
<dbReference type="InterPro" id="IPR007867">
    <property type="entry name" value="GMC_OxRtase_C"/>
</dbReference>
<dbReference type="GO" id="GO:0033718">
    <property type="term" value="F:pyranose dehydrogenase (acceptor) activity"/>
    <property type="evidence" value="ECO:0007669"/>
    <property type="project" value="UniProtKB-EC"/>
</dbReference>
<gene>
    <name evidence="15" type="ORF">CPB84DRAFT_1898066</name>
</gene>
<keyword evidence="16" id="KW-1185">Reference proteome</keyword>
<evidence type="ECO:0000256" key="8">
    <source>
        <dbReference type="ARBA" id="ARBA00033986"/>
    </source>
</evidence>
<evidence type="ECO:0000256" key="6">
    <source>
        <dbReference type="ARBA" id="ARBA00022525"/>
    </source>
</evidence>
<keyword evidence="13" id="KW-0285">Flavoprotein</keyword>
<sequence length="508" mass="55724">MSPFSTPYPVTELDAASVDGSAEKGHYDYIVVGGGTAGCALANRLSEDPNVKPQPEHGDRKRSWWWFVDQQHAIHPRLSSEYDLWSKNGRKGWSFSEVEDYFKKSERFISTPERKDHGTSGEWIVRDMGEPYFSTAHSCADACGALGLPYTNDLNDPNAPFNVCGKFDCIIDRGGRRSSTFTAFLPQALATERKSHLHICTGAAVSALDIEKDENNSQVVKGVSFQAATGIDDKIYHAIARREVILCAGAIATPQILLLSGIGPSDKVKKPLKKELPAVGENLQDHMAMGIMYNVPTAESLHIVQKSRLRAIAEILRYIAFGKGLFLSPVTQLSILVNSNLIDDSGHVIASKPTDPAELPDLELMPIHFNYSDPPIPFKDGVFSLKVGLMRPASRGTVSLASASPLDRPACDLAFLSDPADFAVMRKGIKLAKRIGEKMREQGVNMTDLYMPESEADADLDEFVRKAARTTYHYGCTCRMAPENDPRPGVVDDELRVHGISELADCGL</sequence>
<comment type="subcellular location">
    <subcellularLocation>
        <location evidence="2">Secreted</location>
    </subcellularLocation>
</comment>
<organism evidence="15 16">
    <name type="scientific">Gymnopilus junonius</name>
    <name type="common">Spectacular rustgill mushroom</name>
    <name type="synonym">Gymnopilus spectabilis subsp. junonius</name>
    <dbReference type="NCBI Taxonomy" id="109634"/>
    <lineage>
        <taxon>Eukaryota</taxon>
        <taxon>Fungi</taxon>
        <taxon>Dikarya</taxon>
        <taxon>Basidiomycota</taxon>
        <taxon>Agaricomycotina</taxon>
        <taxon>Agaricomycetes</taxon>
        <taxon>Agaricomycetidae</taxon>
        <taxon>Agaricales</taxon>
        <taxon>Agaricineae</taxon>
        <taxon>Hymenogastraceae</taxon>
        <taxon>Gymnopilus</taxon>
    </lineage>
</organism>
<dbReference type="PANTHER" id="PTHR11552:SF219">
    <property type="entry name" value="GLUCOSE-METHANOL-CHOLINE OXIDOREDUCTASE N-TERMINAL DOMAIN-CONTAINING PROTEIN"/>
    <property type="match status" value="1"/>
</dbReference>
<dbReference type="Gene3D" id="3.30.560.10">
    <property type="entry name" value="Glucose Oxidase, domain 3"/>
    <property type="match status" value="2"/>
</dbReference>
<evidence type="ECO:0000256" key="2">
    <source>
        <dbReference type="ARBA" id="ARBA00004613"/>
    </source>
</evidence>
<evidence type="ECO:0000313" key="16">
    <source>
        <dbReference type="Proteomes" id="UP000724874"/>
    </source>
</evidence>
<comment type="catalytic activity">
    <reaction evidence="10">
        <text>pyranose + acceptor = pyranos-3-ulose + reduced acceptor.</text>
        <dbReference type="EC" id="1.1.99.29"/>
    </reaction>
</comment>
<dbReference type="Proteomes" id="UP000724874">
    <property type="component" value="Unassembled WGS sequence"/>
</dbReference>
<comment type="cofactor">
    <cofactor evidence="1 13">
        <name>FAD</name>
        <dbReference type="ChEBI" id="CHEBI:57692"/>
    </cofactor>
</comment>
<dbReference type="AlphaFoldDB" id="A0A9P5NRL2"/>
<comment type="catalytic activity">
    <reaction evidence="8">
        <text>pyranose + acceptor = pyranos-2-ulose + reduced acceptor.</text>
        <dbReference type="EC" id="1.1.99.29"/>
    </reaction>
</comment>
<evidence type="ECO:0000256" key="10">
    <source>
        <dbReference type="ARBA" id="ARBA00034029"/>
    </source>
</evidence>
<evidence type="ECO:0000256" key="5">
    <source>
        <dbReference type="ARBA" id="ARBA00013177"/>
    </source>
</evidence>
<evidence type="ECO:0000256" key="9">
    <source>
        <dbReference type="ARBA" id="ARBA00034010"/>
    </source>
</evidence>
<reference evidence="15" key="1">
    <citation type="submission" date="2020-11" db="EMBL/GenBank/DDBJ databases">
        <authorList>
            <consortium name="DOE Joint Genome Institute"/>
            <person name="Ahrendt S."/>
            <person name="Riley R."/>
            <person name="Andreopoulos W."/>
            <person name="LaButti K."/>
            <person name="Pangilinan J."/>
            <person name="Ruiz-duenas F.J."/>
            <person name="Barrasa J.M."/>
            <person name="Sanchez-Garcia M."/>
            <person name="Camarero S."/>
            <person name="Miyauchi S."/>
            <person name="Serrano A."/>
            <person name="Linde D."/>
            <person name="Babiker R."/>
            <person name="Drula E."/>
            <person name="Ayuso-Fernandez I."/>
            <person name="Pacheco R."/>
            <person name="Padilla G."/>
            <person name="Ferreira P."/>
            <person name="Barriuso J."/>
            <person name="Kellner H."/>
            <person name="Castanera R."/>
            <person name="Alfaro M."/>
            <person name="Ramirez L."/>
            <person name="Pisabarro A.G."/>
            <person name="Kuo A."/>
            <person name="Tritt A."/>
            <person name="Lipzen A."/>
            <person name="He G."/>
            <person name="Yan M."/>
            <person name="Ng V."/>
            <person name="Cullen D."/>
            <person name="Martin F."/>
            <person name="Rosso M.-N."/>
            <person name="Henrissat B."/>
            <person name="Hibbett D."/>
            <person name="Martinez A.T."/>
            <person name="Grigoriev I.V."/>
        </authorList>
    </citation>
    <scope>NUCLEOTIDE SEQUENCE</scope>
    <source>
        <strain evidence="15">AH 44721</strain>
    </source>
</reference>
<dbReference type="SUPFAM" id="SSF54373">
    <property type="entry name" value="FAD-linked reductases, C-terminal domain"/>
    <property type="match status" value="1"/>
</dbReference>
<comment type="catalytic activity">
    <reaction evidence="9">
        <text>pyranose + acceptor = pyranos-2,3-diulose + reduced acceptor.</text>
        <dbReference type="EC" id="1.1.99.29"/>
    </reaction>
</comment>
<dbReference type="InterPro" id="IPR000172">
    <property type="entry name" value="GMC_OxRdtase_N"/>
</dbReference>
<evidence type="ECO:0000256" key="12">
    <source>
        <dbReference type="ARBA" id="ARBA00034059"/>
    </source>
</evidence>
<protein>
    <recommendedName>
        <fullName evidence="5">pyranose dehydrogenase (acceptor)</fullName>
        <ecNumber evidence="5">1.1.99.29</ecNumber>
    </recommendedName>
</protein>
<accession>A0A9P5NRL2</accession>
<dbReference type="Gene3D" id="3.50.50.60">
    <property type="entry name" value="FAD/NAD(P)-binding domain"/>
    <property type="match status" value="2"/>
</dbReference>
<comment type="function">
    <text evidence="7">Catalyzes the single-oxidation or sequential double oxidation reaction of carbohydrates primarily at carbon-2 and/or carbon-3 with the concomitant reduction of the flavin. The enzyme exhibits a broad sugar substrate specificity, oxidizing different aldopyranoses to the corresponding C-1, C-2, C-3 or C-1,2, C-2,3 and C-3,4 (di)dehydro sugars with substrate-specific regioselectivity. Accepts only a narrow range of electron acceptors such as substituted benzoquinones and complexed metal ions and reacts extremely slowly with O(2) as acceptor. May play a role in the natural recycling of plant matter by oxidizing all major monosaccharides in lignocellulose and by reducing quinone compounds or reactive radical species generated during lignin depolymerization.</text>
</comment>
<feature type="domain" description="Glucose-methanol-choline oxidoreductase N-terminal" evidence="14">
    <location>
        <begin position="249"/>
        <end position="263"/>
    </location>
</feature>
<keyword evidence="6" id="KW-0964">Secreted</keyword>
<evidence type="ECO:0000313" key="15">
    <source>
        <dbReference type="EMBL" id="KAF8904068.1"/>
    </source>
</evidence>
<dbReference type="GO" id="GO:0050660">
    <property type="term" value="F:flavin adenine dinucleotide binding"/>
    <property type="evidence" value="ECO:0007669"/>
    <property type="project" value="InterPro"/>
</dbReference>
<comment type="subunit">
    <text evidence="4">Monomer.</text>
</comment>
<proteinExistence type="inferred from homology"/>
<dbReference type="PROSITE" id="PS00624">
    <property type="entry name" value="GMC_OXRED_2"/>
    <property type="match status" value="1"/>
</dbReference>
<evidence type="ECO:0000259" key="14">
    <source>
        <dbReference type="PROSITE" id="PS00624"/>
    </source>
</evidence>
<evidence type="ECO:0000256" key="13">
    <source>
        <dbReference type="PIRSR" id="PIRSR000137-2"/>
    </source>
</evidence>
<dbReference type="PANTHER" id="PTHR11552">
    <property type="entry name" value="GLUCOSE-METHANOL-CHOLINE GMC OXIDOREDUCTASE"/>
    <property type="match status" value="1"/>
</dbReference>
<comment type="catalytic activity">
    <reaction evidence="11">
        <text>a pyranoside + acceptor = a pyranosid-3-ulose + reduced acceptor.</text>
        <dbReference type="EC" id="1.1.99.29"/>
    </reaction>
</comment>
<dbReference type="SUPFAM" id="SSF51905">
    <property type="entry name" value="FAD/NAD(P)-binding domain"/>
    <property type="match status" value="1"/>
</dbReference>
<dbReference type="Pfam" id="PF00732">
    <property type="entry name" value="GMC_oxred_N"/>
    <property type="match status" value="1"/>
</dbReference>
<comment type="similarity">
    <text evidence="3">Belongs to the GMC oxidoreductase family.</text>
</comment>
<dbReference type="InterPro" id="IPR036188">
    <property type="entry name" value="FAD/NAD-bd_sf"/>
</dbReference>
<dbReference type="GO" id="GO:0005576">
    <property type="term" value="C:extracellular region"/>
    <property type="evidence" value="ECO:0007669"/>
    <property type="project" value="UniProtKB-SubCell"/>
</dbReference>
<evidence type="ECO:0000256" key="11">
    <source>
        <dbReference type="ARBA" id="ARBA00034050"/>
    </source>
</evidence>
<dbReference type="OrthoDB" id="269227at2759"/>
<feature type="binding site" evidence="13">
    <location>
        <position position="205"/>
    </location>
    <ligand>
        <name>FAD</name>
        <dbReference type="ChEBI" id="CHEBI:57692"/>
    </ligand>
</feature>
<dbReference type="InterPro" id="IPR012132">
    <property type="entry name" value="GMC_OxRdtase"/>
</dbReference>
<comment type="catalytic activity">
    <reaction evidence="12">
        <text>a pyranoside + acceptor = a pyranosid-3,4-diulose + reduced acceptor.</text>
        <dbReference type="EC" id="1.1.99.29"/>
    </reaction>
</comment>
<name>A0A9P5NRL2_GYMJU</name>
<dbReference type="PIRSF" id="PIRSF000137">
    <property type="entry name" value="Alcohol_oxidase"/>
    <property type="match status" value="1"/>
</dbReference>
<dbReference type="EC" id="1.1.99.29" evidence="5"/>
<dbReference type="Pfam" id="PF05199">
    <property type="entry name" value="GMC_oxred_C"/>
    <property type="match status" value="1"/>
</dbReference>
<evidence type="ECO:0000256" key="3">
    <source>
        <dbReference type="ARBA" id="ARBA00010790"/>
    </source>
</evidence>
<evidence type="ECO:0000256" key="4">
    <source>
        <dbReference type="ARBA" id="ARBA00011245"/>
    </source>
</evidence>